<dbReference type="InterPro" id="IPR002347">
    <property type="entry name" value="SDR_fam"/>
</dbReference>
<keyword evidence="3" id="KW-1185">Reference proteome</keyword>
<evidence type="ECO:0000313" key="3">
    <source>
        <dbReference type="Proteomes" id="UP001501319"/>
    </source>
</evidence>
<dbReference type="EMBL" id="BAAANE010000004">
    <property type="protein sequence ID" value="GAA1630541.1"/>
    <property type="molecule type" value="Genomic_DNA"/>
</dbReference>
<comment type="caution">
    <text evidence="2">The sequence shown here is derived from an EMBL/GenBank/DDBJ whole genome shotgun (WGS) entry which is preliminary data.</text>
</comment>
<keyword evidence="1" id="KW-0560">Oxidoreductase</keyword>
<dbReference type="InterPro" id="IPR036291">
    <property type="entry name" value="NAD(P)-bd_dom_sf"/>
</dbReference>
<dbReference type="PRINTS" id="PR00081">
    <property type="entry name" value="GDHRDH"/>
</dbReference>
<gene>
    <name evidence="2" type="ORF">GCM10009744_18280</name>
</gene>
<dbReference type="Gene3D" id="3.40.50.720">
    <property type="entry name" value="NAD(P)-binding Rossmann-like Domain"/>
    <property type="match status" value="1"/>
</dbReference>
<dbReference type="SUPFAM" id="SSF51735">
    <property type="entry name" value="NAD(P)-binding Rossmann-fold domains"/>
    <property type="match status" value="1"/>
</dbReference>
<evidence type="ECO:0000256" key="1">
    <source>
        <dbReference type="ARBA" id="ARBA00023002"/>
    </source>
</evidence>
<organism evidence="2 3">
    <name type="scientific">Kribbella alba</name>
    <dbReference type="NCBI Taxonomy" id="190197"/>
    <lineage>
        <taxon>Bacteria</taxon>
        <taxon>Bacillati</taxon>
        <taxon>Actinomycetota</taxon>
        <taxon>Actinomycetes</taxon>
        <taxon>Propionibacteriales</taxon>
        <taxon>Kribbellaceae</taxon>
        <taxon>Kribbella</taxon>
    </lineage>
</organism>
<reference evidence="2 3" key="1">
    <citation type="journal article" date="2019" name="Int. J. Syst. Evol. Microbiol.">
        <title>The Global Catalogue of Microorganisms (GCM) 10K type strain sequencing project: providing services to taxonomists for standard genome sequencing and annotation.</title>
        <authorList>
            <consortium name="The Broad Institute Genomics Platform"/>
            <consortium name="The Broad Institute Genome Sequencing Center for Infectious Disease"/>
            <person name="Wu L."/>
            <person name="Ma J."/>
        </authorList>
    </citation>
    <scope>NUCLEOTIDE SEQUENCE [LARGE SCALE GENOMIC DNA]</scope>
    <source>
        <strain evidence="2 3">JCM 14306</strain>
    </source>
</reference>
<accession>A0ABN2F4Q4</accession>
<sequence>MGTVMTWKSPPDLTGRTYAVTGGNAGIGYFISEQLTVAGAKVVILARNADRARAAADAIRSQTGKAVAATLPLDLADLDSVATAAAELSKQDRLDGLIHNAGITAGKQRRTTRQGFELVVGTNHLGHFALAAQTMPILAATPGSRVVLVSSLTTKLAKFDPEDLQSEQSYTQQKAYAQSKHAVLLFAFELDRRLRASGVDVRAIAAHPGLGLNMFSPARPGINRAPRVRLPLPLQGKDRGARPAVRAATDPDALGGQYYGPKYGIFGRPVVASPPQISGNRELAARLWTQSEQLTGVTFELPAGER</sequence>
<name>A0ABN2F4Q4_9ACTN</name>
<dbReference type="PANTHER" id="PTHR43157">
    <property type="entry name" value="PHOSPHATIDYLINOSITOL-GLYCAN BIOSYNTHESIS CLASS F PROTEIN-RELATED"/>
    <property type="match status" value="1"/>
</dbReference>
<evidence type="ECO:0000313" key="2">
    <source>
        <dbReference type="EMBL" id="GAA1630541.1"/>
    </source>
</evidence>
<proteinExistence type="predicted"/>
<dbReference type="PANTHER" id="PTHR43157:SF31">
    <property type="entry name" value="PHOSPHATIDYLINOSITOL-GLYCAN BIOSYNTHESIS CLASS F PROTEIN"/>
    <property type="match status" value="1"/>
</dbReference>
<dbReference type="Pfam" id="PF00106">
    <property type="entry name" value="adh_short"/>
    <property type="match status" value="1"/>
</dbReference>
<dbReference type="Proteomes" id="UP001501319">
    <property type="component" value="Unassembled WGS sequence"/>
</dbReference>
<protein>
    <submittedName>
        <fullName evidence="2">SDR family NAD(P)-dependent oxidoreductase</fullName>
    </submittedName>
</protein>